<feature type="region of interest" description="Disordered" evidence="6">
    <location>
        <begin position="1"/>
        <end position="25"/>
    </location>
</feature>
<reference evidence="7" key="1">
    <citation type="submission" date="2021-03" db="EMBL/GenBank/DDBJ databases">
        <title>Microbacterium sp. nov., a novel actinobacterium isolated from cow dung.</title>
        <authorList>
            <person name="Zhang L."/>
        </authorList>
    </citation>
    <scope>NUCLEOTIDE SEQUENCE</scope>
    <source>
        <strain evidence="7">NEAU-LLB</strain>
    </source>
</reference>
<keyword evidence="4" id="KW-1133">Transmembrane helix</keyword>
<keyword evidence="3" id="KW-0812">Transmembrane</keyword>
<evidence type="ECO:0000256" key="6">
    <source>
        <dbReference type="SAM" id="MobiDB-lite"/>
    </source>
</evidence>
<dbReference type="Proteomes" id="UP000680132">
    <property type="component" value="Unassembled WGS sequence"/>
</dbReference>
<evidence type="ECO:0000256" key="2">
    <source>
        <dbReference type="ARBA" id="ARBA00022475"/>
    </source>
</evidence>
<keyword evidence="7" id="KW-0966">Cell projection</keyword>
<evidence type="ECO:0000313" key="8">
    <source>
        <dbReference type="Proteomes" id="UP000680132"/>
    </source>
</evidence>
<accession>A0A939TRW7</accession>
<dbReference type="GO" id="GO:0044781">
    <property type="term" value="P:bacterial-type flagellum organization"/>
    <property type="evidence" value="ECO:0007669"/>
    <property type="project" value="InterPro"/>
</dbReference>
<protein>
    <submittedName>
        <fullName evidence="7">Flagellar biosynthetic protein FliO</fullName>
    </submittedName>
</protein>
<evidence type="ECO:0000313" key="7">
    <source>
        <dbReference type="EMBL" id="MBO3664591.1"/>
    </source>
</evidence>
<gene>
    <name evidence="7" type="ORF">J5V96_13920</name>
</gene>
<dbReference type="AlphaFoldDB" id="A0A939TRW7"/>
<comment type="subcellular location">
    <subcellularLocation>
        <location evidence="1">Cell membrane</location>
    </subcellularLocation>
</comment>
<evidence type="ECO:0000256" key="1">
    <source>
        <dbReference type="ARBA" id="ARBA00004236"/>
    </source>
</evidence>
<keyword evidence="2" id="KW-1003">Cell membrane</keyword>
<feature type="region of interest" description="Disordered" evidence="6">
    <location>
        <begin position="90"/>
        <end position="145"/>
    </location>
</feature>
<evidence type="ECO:0000256" key="4">
    <source>
        <dbReference type="ARBA" id="ARBA00022989"/>
    </source>
</evidence>
<dbReference type="InterPro" id="IPR022781">
    <property type="entry name" value="Flagellar_biosynth_FliO"/>
</dbReference>
<comment type="caution">
    <text evidence="7">The sequence shown here is derived from an EMBL/GenBank/DDBJ whole genome shotgun (WGS) entry which is preliminary data.</text>
</comment>
<keyword evidence="7" id="KW-0969">Cilium</keyword>
<name>A0A939TRW7_9MICO</name>
<evidence type="ECO:0000256" key="3">
    <source>
        <dbReference type="ARBA" id="ARBA00022692"/>
    </source>
</evidence>
<sequence>MQRRLTKGTGASGRTRRGLGRRGDGIQVVSRQGIGPKAQLVVVDVEGTRYVLGVTEQGVSVIDRARAQAPDEVAGSDLVASFEKLLAEAATQPAPLPQSPVAEVPEAGDADAGEAESPLPLRRRDRRTTQPLPAADPLAGSILSPATWRQTAQALGLRR</sequence>
<organism evidence="7 8">
    <name type="scientific">Microbacterium stercoris</name>
    <dbReference type="NCBI Taxonomy" id="2820289"/>
    <lineage>
        <taxon>Bacteria</taxon>
        <taxon>Bacillati</taxon>
        <taxon>Actinomycetota</taxon>
        <taxon>Actinomycetes</taxon>
        <taxon>Micrococcales</taxon>
        <taxon>Microbacteriaceae</taxon>
        <taxon>Microbacterium</taxon>
    </lineage>
</organism>
<dbReference type="GO" id="GO:0016020">
    <property type="term" value="C:membrane"/>
    <property type="evidence" value="ECO:0007669"/>
    <property type="project" value="InterPro"/>
</dbReference>
<dbReference type="Pfam" id="PF04347">
    <property type="entry name" value="FliO"/>
    <property type="match status" value="1"/>
</dbReference>
<dbReference type="EMBL" id="JAGFOA010000006">
    <property type="protein sequence ID" value="MBO3664591.1"/>
    <property type="molecule type" value="Genomic_DNA"/>
</dbReference>
<keyword evidence="7" id="KW-0282">Flagellum</keyword>
<evidence type="ECO:0000256" key="5">
    <source>
        <dbReference type="ARBA" id="ARBA00023136"/>
    </source>
</evidence>
<keyword evidence="5" id="KW-0472">Membrane</keyword>
<keyword evidence="8" id="KW-1185">Reference proteome</keyword>
<proteinExistence type="predicted"/>